<feature type="region of interest" description="Disordered" evidence="12">
    <location>
        <begin position="96"/>
        <end position="123"/>
    </location>
</feature>
<evidence type="ECO:0000256" key="6">
    <source>
        <dbReference type="ARBA" id="ARBA00022741"/>
    </source>
</evidence>
<dbReference type="OrthoDB" id="9795258at2"/>
<evidence type="ECO:0000313" key="14">
    <source>
        <dbReference type="EMBL" id="ACZ30473.1"/>
    </source>
</evidence>
<reference evidence="15" key="1">
    <citation type="submission" date="2009-11" db="EMBL/GenBank/DDBJ databases">
        <title>The complete chromosome of Xylanimonas cellulosilytica DSM 15894.</title>
        <authorList>
            <consortium name="US DOE Joint Genome Institute (JGI-PGF)"/>
            <person name="Lucas S."/>
            <person name="Copeland A."/>
            <person name="Lapidus A."/>
            <person name="Glavina del Rio T."/>
            <person name="Dalin E."/>
            <person name="Tice H."/>
            <person name="Bruce D."/>
            <person name="Goodwin L."/>
            <person name="Pitluck S."/>
            <person name="Kyrpides N."/>
            <person name="Mavromatis K."/>
            <person name="Ivanova N."/>
            <person name="Mikhailova N."/>
            <person name="Foster B."/>
            <person name="Clum A."/>
            <person name="Brettin T."/>
            <person name="Detter J.C."/>
            <person name="Han C."/>
            <person name="Larimer F."/>
            <person name="Land M."/>
            <person name="Hauser L."/>
            <person name="Markowitz V."/>
            <person name="Cheng J.F."/>
            <person name="Hugenholtz P."/>
            <person name="Woyke T."/>
            <person name="Wu D."/>
            <person name="Gehrich-Schroeter G."/>
            <person name="Schneider S."/>
            <person name="Pukall S.R."/>
            <person name="Klenk H.P."/>
            <person name="Eisen J.A."/>
        </authorList>
    </citation>
    <scope>NUCLEOTIDE SEQUENCE [LARGE SCALE GENOMIC DNA]</scope>
    <source>
        <strain evidence="15">DSM 15894 / CECT 5975 / LMG 20990 / XIL07</strain>
    </source>
</reference>
<dbReference type="KEGG" id="xce:Xcel_1442"/>
<dbReference type="EMBL" id="CP001821">
    <property type="protein sequence ID" value="ACZ30473.1"/>
    <property type="molecule type" value="Genomic_DNA"/>
</dbReference>
<evidence type="ECO:0000313" key="15">
    <source>
        <dbReference type="Proteomes" id="UP000002255"/>
    </source>
</evidence>
<evidence type="ECO:0000256" key="9">
    <source>
        <dbReference type="ARBA" id="ARBA00022842"/>
    </source>
</evidence>
<evidence type="ECO:0000256" key="1">
    <source>
        <dbReference type="ARBA" id="ARBA00009196"/>
    </source>
</evidence>
<dbReference type="HOGENOM" id="CLU_060067_0_0_11"/>
<sequence>MSALDSSEPYALELAPPGTRWSTWTSVAKGQRGPQPYPTWIVTAAAALDTELGVLKTGKEADVFLVERAIPDHRGPDGEPHWSLLAAKRYRGHEHRQFTRDDSYSEGRKVKKSRDQRAADNRRSGYGRAVRAGHWAQVEFDALCSLWEAGAPVPYPVQIDGTEILMEFIGAQSDDGAWVAAPRLAQARPDRDVIVGYYEQLRDAMGTLARLGWAHGDLSPYNVLADGERLVIIDVPQVVDLAASPFAVEFLHRDCVNMCAWFTARGLQVDPDELFAEVYAQAW</sequence>
<dbReference type="GO" id="GO:0046872">
    <property type="term" value="F:metal ion binding"/>
    <property type="evidence" value="ECO:0007669"/>
    <property type="project" value="UniProtKB-KW"/>
</dbReference>
<dbReference type="GO" id="GO:0005524">
    <property type="term" value="F:ATP binding"/>
    <property type="evidence" value="ECO:0007669"/>
    <property type="project" value="UniProtKB-KW"/>
</dbReference>
<dbReference type="InterPro" id="IPR000687">
    <property type="entry name" value="RIO_kinase"/>
</dbReference>
<dbReference type="EC" id="2.7.11.1" evidence="2"/>
<dbReference type="SUPFAM" id="SSF56112">
    <property type="entry name" value="Protein kinase-like (PK-like)"/>
    <property type="match status" value="1"/>
</dbReference>
<name>D1BRY1_XYLCX</name>
<dbReference type="STRING" id="446471.Xcel_1442"/>
<dbReference type="AlphaFoldDB" id="D1BRY1"/>
<keyword evidence="3" id="KW-0723">Serine/threonine-protein kinase</keyword>
<keyword evidence="5" id="KW-0479">Metal-binding</keyword>
<evidence type="ECO:0000256" key="2">
    <source>
        <dbReference type="ARBA" id="ARBA00012513"/>
    </source>
</evidence>
<keyword evidence="4" id="KW-0808">Transferase</keyword>
<keyword evidence="9" id="KW-0460">Magnesium</keyword>
<gene>
    <name evidence="14" type="ordered locus">Xcel_1442</name>
</gene>
<evidence type="ECO:0000256" key="5">
    <source>
        <dbReference type="ARBA" id="ARBA00022723"/>
    </source>
</evidence>
<evidence type="ECO:0000256" key="3">
    <source>
        <dbReference type="ARBA" id="ARBA00022527"/>
    </source>
</evidence>
<dbReference type="SMART" id="SM00090">
    <property type="entry name" value="RIO"/>
    <property type="match status" value="1"/>
</dbReference>
<dbReference type="InterPro" id="IPR011009">
    <property type="entry name" value="Kinase-like_dom_sf"/>
</dbReference>
<keyword evidence="7" id="KW-0418">Kinase</keyword>
<dbReference type="RefSeq" id="WP_012878215.1">
    <property type="nucleotide sequence ID" value="NC_013530.1"/>
</dbReference>
<dbReference type="Gene3D" id="3.30.200.20">
    <property type="entry name" value="Phosphorylase Kinase, domain 1"/>
    <property type="match status" value="1"/>
</dbReference>
<keyword evidence="6" id="KW-0547">Nucleotide-binding</keyword>
<dbReference type="PANTHER" id="PTHR45723">
    <property type="entry name" value="SERINE/THREONINE-PROTEIN KINASE RIO1"/>
    <property type="match status" value="1"/>
</dbReference>
<keyword evidence="8" id="KW-0067">ATP-binding</keyword>
<keyword evidence="15" id="KW-1185">Reference proteome</keyword>
<dbReference type="InterPro" id="IPR018934">
    <property type="entry name" value="RIO_dom"/>
</dbReference>
<dbReference type="Gene3D" id="1.10.510.10">
    <property type="entry name" value="Transferase(Phosphotransferase) domain 1"/>
    <property type="match status" value="1"/>
</dbReference>
<comment type="similarity">
    <text evidence="1">Belongs to the protein kinase superfamily. RIO-type Ser/Thr kinase family.</text>
</comment>
<proteinExistence type="inferred from homology"/>
<dbReference type="InterPro" id="IPR051272">
    <property type="entry name" value="RIO-type_Ser/Thr_kinase"/>
</dbReference>
<evidence type="ECO:0000256" key="12">
    <source>
        <dbReference type="SAM" id="MobiDB-lite"/>
    </source>
</evidence>
<dbReference type="Proteomes" id="UP000002255">
    <property type="component" value="Chromosome"/>
</dbReference>
<dbReference type="GO" id="GO:0004674">
    <property type="term" value="F:protein serine/threonine kinase activity"/>
    <property type="evidence" value="ECO:0007669"/>
    <property type="project" value="UniProtKB-KW"/>
</dbReference>
<evidence type="ECO:0000256" key="10">
    <source>
        <dbReference type="ARBA" id="ARBA00047899"/>
    </source>
</evidence>
<dbReference type="Pfam" id="PF01163">
    <property type="entry name" value="RIO1"/>
    <property type="match status" value="1"/>
</dbReference>
<evidence type="ECO:0000256" key="7">
    <source>
        <dbReference type="ARBA" id="ARBA00022777"/>
    </source>
</evidence>
<protein>
    <recommendedName>
        <fullName evidence="2">non-specific serine/threonine protein kinase</fullName>
        <ecNumber evidence="2">2.7.11.1</ecNumber>
    </recommendedName>
</protein>
<comment type="catalytic activity">
    <reaction evidence="10">
        <text>L-threonyl-[protein] + ATP = O-phospho-L-threonyl-[protein] + ADP + H(+)</text>
        <dbReference type="Rhea" id="RHEA:46608"/>
        <dbReference type="Rhea" id="RHEA-COMP:11060"/>
        <dbReference type="Rhea" id="RHEA-COMP:11605"/>
        <dbReference type="ChEBI" id="CHEBI:15378"/>
        <dbReference type="ChEBI" id="CHEBI:30013"/>
        <dbReference type="ChEBI" id="CHEBI:30616"/>
        <dbReference type="ChEBI" id="CHEBI:61977"/>
        <dbReference type="ChEBI" id="CHEBI:456216"/>
        <dbReference type="EC" id="2.7.11.1"/>
    </reaction>
</comment>
<comment type="catalytic activity">
    <reaction evidence="11">
        <text>L-seryl-[protein] + ATP = O-phospho-L-seryl-[protein] + ADP + H(+)</text>
        <dbReference type="Rhea" id="RHEA:17989"/>
        <dbReference type="Rhea" id="RHEA-COMP:9863"/>
        <dbReference type="Rhea" id="RHEA-COMP:11604"/>
        <dbReference type="ChEBI" id="CHEBI:15378"/>
        <dbReference type="ChEBI" id="CHEBI:29999"/>
        <dbReference type="ChEBI" id="CHEBI:30616"/>
        <dbReference type="ChEBI" id="CHEBI:83421"/>
        <dbReference type="ChEBI" id="CHEBI:456216"/>
        <dbReference type="EC" id="2.7.11.1"/>
    </reaction>
</comment>
<feature type="domain" description="RIO kinase" evidence="13">
    <location>
        <begin position="43"/>
        <end position="280"/>
    </location>
</feature>
<evidence type="ECO:0000256" key="11">
    <source>
        <dbReference type="ARBA" id="ARBA00048679"/>
    </source>
</evidence>
<evidence type="ECO:0000256" key="8">
    <source>
        <dbReference type="ARBA" id="ARBA00022840"/>
    </source>
</evidence>
<organism evidence="14 15">
    <name type="scientific">Xylanimonas cellulosilytica (strain DSM 15894 / JCM 12276 / CECT 5975 / KCTC 9989 / LMG 20990 / NBRC 107835 / XIL07)</name>
    <dbReference type="NCBI Taxonomy" id="446471"/>
    <lineage>
        <taxon>Bacteria</taxon>
        <taxon>Bacillati</taxon>
        <taxon>Actinomycetota</taxon>
        <taxon>Actinomycetes</taxon>
        <taxon>Micrococcales</taxon>
        <taxon>Promicromonosporaceae</taxon>
        <taxon>Xylanimonas</taxon>
    </lineage>
</organism>
<accession>D1BRY1</accession>
<evidence type="ECO:0000259" key="13">
    <source>
        <dbReference type="SMART" id="SM00090"/>
    </source>
</evidence>
<evidence type="ECO:0000256" key="4">
    <source>
        <dbReference type="ARBA" id="ARBA00022679"/>
    </source>
</evidence>
<reference evidence="14 15" key="2">
    <citation type="journal article" date="2010" name="Stand. Genomic Sci.">
        <title>Complete genome sequence of Xylanimonas cellulosilytica type strain (XIL07).</title>
        <authorList>
            <person name="Foster B."/>
            <person name="Pukall R."/>
            <person name="Abt B."/>
            <person name="Nolan M."/>
            <person name="Glavina Del Rio T."/>
            <person name="Chen F."/>
            <person name="Lucas S."/>
            <person name="Tice H."/>
            <person name="Pitluck S."/>
            <person name="Cheng J.-F."/>
            <person name="Chertkov O."/>
            <person name="Brettin T."/>
            <person name="Han C."/>
            <person name="Detter J.C."/>
            <person name="Bruce D."/>
            <person name="Goodwin L."/>
            <person name="Ivanova N."/>
            <person name="Mavromatis K."/>
            <person name="Pati A."/>
            <person name="Mikhailova N."/>
            <person name="Chen A."/>
            <person name="Palaniappan K."/>
            <person name="Land M."/>
            <person name="Hauser L."/>
            <person name="Chang Y.-J."/>
            <person name="Jeffries C.D."/>
            <person name="Chain P."/>
            <person name="Rohde M."/>
            <person name="Goeker M."/>
            <person name="Bristow J."/>
            <person name="Eisen J.A."/>
            <person name="Markowitz V."/>
            <person name="Hugenholtz P."/>
            <person name="Kyrpides N.C."/>
            <person name="Klenk H.-P."/>
            <person name="Lapidus A."/>
        </authorList>
    </citation>
    <scope>NUCLEOTIDE SEQUENCE [LARGE SCALE GENOMIC DNA]</scope>
    <source>
        <strain evidence="15">DSM 15894 / CECT 5975 / LMG 20990 / XIL07</strain>
    </source>
</reference>
<dbReference type="eggNOG" id="COG1718">
    <property type="taxonomic scope" value="Bacteria"/>
</dbReference>